<feature type="transmembrane region" description="Helical" evidence="11">
    <location>
        <begin position="381"/>
        <end position="401"/>
    </location>
</feature>
<evidence type="ECO:0000256" key="8">
    <source>
        <dbReference type="ARBA" id="ARBA00022989"/>
    </source>
</evidence>
<dbReference type="Proteomes" id="UP000680158">
    <property type="component" value="Unassembled WGS sequence"/>
</dbReference>
<dbReference type="SMART" id="SM00228">
    <property type="entry name" value="PDZ"/>
    <property type="match status" value="2"/>
</dbReference>
<evidence type="ECO:0000256" key="6">
    <source>
        <dbReference type="ARBA" id="ARBA00022801"/>
    </source>
</evidence>
<feature type="transmembrane region" description="Helical" evidence="11">
    <location>
        <begin position="103"/>
        <end position="125"/>
    </location>
</feature>
<evidence type="ECO:0000259" key="12">
    <source>
        <dbReference type="PROSITE" id="PS50106"/>
    </source>
</evidence>
<keyword evidence="14" id="KW-1185">Reference proteome</keyword>
<evidence type="ECO:0000256" key="7">
    <source>
        <dbReference type="ARBA" id="ARBA00022833"/>
    </source>
</evidence>
<dbReference type="CDD" id="cd23081">
    <property type="entry name" value="cpPDZ_EcRseP-like"/>
    <property type="match status" value="1"/>
</dbReference>
<dbReference type="GO" id="GO:0016020">
    <property type="term" value="C:membrane"/>
    <property type="evidence" value="ECO:0007669"/>
    <property type="project" value="UniProtKB-SubCell"/>
</dbReference>
<dbReference type="InterPro" id="IPR001478">
    <property type="entry name" value="PDZ"/>
</dbReference>
<evidence type="ECO:0000256" key="3">
    <source>
        <dbReference type="ARBA" id="ARBA00007931"/>
    </source>
</evidence>
<dbReference type="Pfam" id="PF17820">
    <property type="entry name" value="PDZ_6"/>
    <property type="match status" value="1"/>
</dbReference>
<evidence type="ECO:0000313" key="14">
    <source>
        <dbReference type="Proteomes" id="UP000680158"/>
    </source>
</evidence>
<dbReference type="Gene3D" id="2.30.42.10">
    <property type="match status" value="2"/>
</dbReference>
<dbReference type="EMBL" id="JAGSPM010000001">
    <property type="protein sequence ID" value="MBR7745337.1"/>
    <property type="molecule type" value="Genomic_DNA"/>
</dbReference>
<sequence length="457" mass="50439">MTLQFLQTVIAFIFALGILIIFHELGHFWVARLCGVRVLRFSVGMGKPLWIKKFGSSETEWTLSAIPLGGYVKFYDSREIDVSQASPQELAGDFSRKSVWQRIAIVAAGPIFNFILAIFLFAALYTHGTPDPVAKLRIASETSTAYTSGLRHGDLVQSINGEPVKSWSDMRWKLLQLGLDGAEARVQVARQNLDRHSSTDVMELKLPMAQLNSADFESDFLHKLGIEFFRPPAILNDVIQGGAASKAGLKPGDQIMQINDQPVLDSQAFRDMVNASPNKPLTMLVLGGGQEFEVVVTPEAVEENGKIVGKIQVAPRAQLEMTELSYPVIVSAYRGMVRTWDTSVLTLKMIGKMLTGEVSWRNITGPITIADYAGQTARVGWISYLQFIALISISLGVMNLLPIPVLDGGHLLYYSLEVLTGRAIPEKYVEMAQRGGLTVLLCLMLVAFFNDIVRQMS</sequence>
<keyword evidence="5 11" id="KW-0812">Transmembrane</keyword>
<feature type="transmembrane region" description="Helical" evidence="11">
    <location>
        <begin position="435"/>
        <end position="453"/>
    </location>
</feature>
<gene>
    <name evidence="13" type="primary">rseP</name>
    <name evidence="13" type="ORF">KDM92_01975</name>
</gene>
<dbReference type="RefSeq" id="WP_212682775.1">
    <property type="nucleotide sequence ID" value="NZ_JAGSPM010000001.1"/>
</dbReference>
<evidence type="ECO:0000256" key="4">
    <source>
        <dbReference type="ARBA" id="ARBA00022670"/>
    </source>
</evidence>
<comment type="subcellular location">
    <subcellularLocation>
        <location evidence="2">Membrane</location>
        <topology evidence="2">Multi-pass membrane protein</topology>
    </subcellularLocation>
</comment>
<dbReference type="InterPro" id="IPR041489">
    <property type="entry name" value="PDZ_6"/>
</dbReference>
<evidence type="ECO:0000256" key="2">
    <source>
        <dbReference type="ARBA" id="ARBA00004141"/>
    </source>
</evidence>
<reference evidence="13 14" key="1">
    <citation type="submission" date="2021-04" db="EMBL/GenBank/DDBJ databases">
        <title>novel species isolated from subtropical streams in China.</title>
        <authorList>
            <person name="Lu H."/>
        </authorList>
    </citation>
    <scope>NUCLEOTIDE SEQUENCE [LARGE SCALE GENOMIC DNA]</scope>
    <source>
        <strain evidence="13 14">BYS107W</strain>
    </source>
</reference>
<accession>A0A941DE77</accession>
<keyword evidence="8 11" id="KW-1133">Transmembrane helix</keyword>
<evidence type="ECO:0000256" key="10">
    <source>
        <dbReference type="ARBA" id="ARBA00023136"/>
    </source>
</evidence>
<dbReference type="InterPro" id="IPR008915">
    <property type="entry name" value="Peptidase_M50"/>
</dbReference>
<dbReference type="InterPro" id="IPR036034">
    <property type="entry name" value="PDZ_sf"/>
</dbReference>
<dbReference type="PROSITE" id="PS50106">
    <property type="entry name" value="PDZ"/>
    <property type="match status" value="1"/>
</dbReference>
<dbReference type="GO" id="GO:0006508">
    <property type="term" value="P:proteolysis"/>
    <property type="evidence" value="ECO:0007669"/>
    <property type="project" value="UniProtKB-KW"/>
</dbReference>
<evidence type="ECO:0000256" key="1">
    <source>
        <dbReference type="ARBA" id="ARBA00001947"/>
    </source>
</evidence>
<dbReference type="PANTHER" id="PTHR42837">
    <property type="entry name" value="REGULATOR OF SIGMA-E PROTEASE RSEP"/>
    <property type="match status" value="1"/>
</dbReference>
<organism evidence="13 14">
    <name type="scientific">Undibacterium baiyunense</name>
    <dbReference type="NCBI Taxonomy" id="2828731"/>
    <lineage>
        <taxon>Bacteria</taxon>
        <taxon>Pseudomonadati</taxon>
        <taxon>Pseudomonadota</taxon>
        <taxon>Betaproteobacteria</taxon>
        <taxon>Burkholderiales</taxon>
        <taxon>Oxalobacteraceae</taxon>
        <taxon>Undibacterium</taxon>
    </lineage>
</organism>
<comment type="similarity">
    <text evidence="3 11">Belongs to the peptidase M50B family.</text>
</comment>
<dbReference type="GO" id="GO:0004222">
    <property type="term" value="F:metalloendopeptidase activity"/>
    <property type="evidence" value="ECO:0007669"/>
    <property type="project" value="InterPro"/>
</dbReference>
<evidence type="ECO:0000256" key="11">
    <source>
        <dbReference type="RuleBase" id="RU362031"/>
    </source>
</evidence>
<keyword evidence="10 11" id="KW-0472">Membrane</keyword>
<dbReference type="EC" id="3.4.24.-" evidence="11"/>
<dbReference type="Pfam" id="PF02163">
    <property type="entry name" value="Peptidase_M50"/>
    <property type="match status" value="1"/>
</dbReference>
<dbReference type="InterPro" id="IPR004387">
    <property type="entry name" value="Pept_M50_Zn"/>
</dbReference>
<comment type="cofactor">
    <cofactor evidence="1 11">
        <name>Zn(2+)</name>
        <dbReference type="ChEBI" id="CHEBI:29105"/>
    </cofactor>
</comment>
<evidence type="ECO:0000256" key="9">
    <source>
        <dbReference type="ARBA" id="ARBA00023049"/>
    </source>
</evidence>
<keyword evidence="7 11" id="KW-0862">Zinc</keyword>
<keyword evidence="6 11" id="KW-0378">Hydrolase</keyword>
<feature type="domain" description="PDZ" evidence="12">
    <location>
        <begin position="208"/>
        <end position="275"/>
    </location>
</feature>
<keyword evidence="11" id="KW-0479">Metal-binding</keyword>
<proteinExistence type="inferred from homology"/>
<dbReference type="SUPFAM" id="SSF50156">
    <property type="entry name" value="PDZ domain-like"/>
    <property type="match status" value="2"/>
</dbReference>
<protein>
    <recommendedName>
        <fullName evidence="11">Zinc metalloprotease</fullName>
        <ecNumber evidence="11">3.4.24.-</ecNumber>
    </recommendedName>
</protein>
<dbReference type="AlphaFoldDB" id="A0A941DE77"/>
<evidence type="ECO:0000256" key="5">
    <source>
        <dbReference type="ARBA" id="ARBA00022692"/>
    </source>
</evidence>
<feature type="transmembrane region" description="Helical" evidence="11">
    <location>
        <begin position="6"/>
        <end position="30"/>
    </location>
</feature>
<comment type="caution">
    <text evidence="13">The sequence shown here is derived from an EMBL/GenBank/DDBJ whole genome shotgun (WGS) entry which is preliminary data.</text>
</comment>
<dbReference type="NCBIfam" id="TIGR00054">
    <property type="entry name" value="RIP metalloprotease RseP"/>
    <property type="match status" value="1"/>
</dbReference>
<dbReference type="GO" id="GO:0046872">
    <property type="term" value="F:metal ion binding"/>
    <property type="evidence" value="ECO:0007669"/>
    <property type="project" value="UniProtKB-KW"/>
</dbReference>
<keyword evidence="4" id="KW-0645">Protease</keyword>
<keyword evidence="9 11" id="KW-0482">Metalloprotease</keyword>
<name>A0A941DE77_9BURK</name>
<evidence type="ECO:0000313" key="13">
    <source>
        <dbReference type="EMBL" id="MBR7745337.1"/>
    </source>
</evidence>
<dbReference type="PANTHER" id="PTHR42837:SF2">
    <property type="entry name" value="MEMBRANE METALLOPROTEASE ARASP2, CHLOROPLASTIC-RELATED"/>
    <property type="match status" value="1"/>
</dbReference>
<dbReference type="CDD" id="cd06163">
    <property type="entry name" value="S2P-M50_PDZ_RseP-like"/>
    <property type="match status" value="2"/>
</dbReference>